<dbReference type="FunFam" id="3.40.50.300:FF:000838">
    <property type="entry name" value="ABC multidrug transporter (Eurofung)"/>
    <property type="match status" value="1"/>
</dbReference>
<feature type="transmembrane region" description="Helical" evidence="10">
    <location>
        <begin position="910"/>
        <end position="931"/>
    </location>
</feature>
<dbReference type="PANTHER" id="PTHR24223:SF269">
    <property type="entry name" value="ABC MULTIDRUG TRANSPORTER (EUROFUNG)-RELATED"/>
    <property type="match status" value="1"/>
</dbReference>
<keyword evidence="5 10" id="KW-0812">Transmembrane</keyword>
<feature type="domain" description="ABC transporter" evidence="11">
    <location>
        <begin position="1232"/>
        <end position="1462"/>
    </location>
</feature>
<evidence type="ECO:0000259" key="11">
    <source>
        <dbReference type="PROSITE" id="PS50893"/>
    </source>
</evidence>
<feature type="transmembrane region" description="Helical" evidence="10">
    <location>
        <begin position="157"/>
        <end position="179"/>
    </location>
</feature>
<dbReference type="PROSITE" id="PS50893">
    <property type="entry name" value="ABC_TRANSPORTER_2"/>
    <property type="match status" value="2"/>
</dbReference>
<dbReference type="CDD" id="cd03244">
    <property type="entry name" value="ABCC_MRP_domain2"/>
    <property type="match status" value="1"/>
</dbReference>
<dbReference type="CDD" id="cd18580">
    <property type="entry name" value="ABC_6TM_ABCC_D2"/>
    <property type="match status" value="1"/>
</dbReference>
<protein>
    <submittedName>
        <fullName evidence="13">Cyclic peptide transporter</fullName>
    </submittedName>
</protein>
<dbReference type="CDD" id="cd18579">
    <property type="entry name" value="ABC_6TM_ABCC_D1"/>
    <property type="match status" value="1"/>
</dbReference>
<dbReference type="Proteomes" id="UP000053732">
    <property type="component" value="Unassembled WGS sequence"/>
</dbReference>
<dbReference type="EMBL" id="HG793136">
    <property type="protein sequence ID" value="CRL19282.1"/>
    <property type="molecule type" value="Genomic_DNA"/>
</dbReference>
<dbReference type="InterPro" id="IPR044746">
    <property type="entry name" value="ABCC_6TM_D1"/>
</dbReference>
<proteinExistence type="inferred from homology"/>
<dbReference type="STRING" id="1429867.A0A0G4NYX8"/>
<dbReference type="SMART" id="SM00382">
    <property type="entry name" value="AAA"/>
    <property type="match status" value="2"/>
</dbReference>
<evidence type="ECO:0000256" key="3">
    <source>
        <dbReference type="ARBA" id="ARBA00022448"/>
    </source>
</evidence>
<dbReference type="PROSITE" id="PS00211">
    <property type="entry name" value="ABC_TRANSPORTER_1"/>
    <property type="match status" value="2"/>
</dbReference>
<dbReference type="InterPro" id="IPR003593">
    <property type="entry name" value="AAA+_ATPase"/>
</dbReference>
<evidence type="ECO:0000256" key="6">
    <source>
        <dbReference type="ARBA" id="ARBA00022741"/>
    </source>
</evidence>
<dbReference type="Pfam" id="PF00005">
    <property type="entry name" value="ABC_tran"/>
    <property type="match status" value="2"/>
</dbReference>
<dbReference type="InterPro" id="IPR027417">
    <property type="entry name" value="P-loop_NTPase"/>
</dbReference>
<dbReference type="InterPro" id="IPR003439">
    <property type="entry name" value="ABC_transporter-like_ATP-bd"/>
</dbReference>
<evidence type="ECO:0000256" key="4">
    <source>
        <dbReference type="ARBA" id="ARBA00022475"/>
    </source>
</evidence>
<feature type="transmembrane region" description="Helical" evidence="10">
    <location>
        <begin position="1126"/>
        <end position="1154"/>
    </location>
</feature>
<comment type="similarity">
    <text evidence="2">Belongs to the ABC transporter superfamily. ABCC family. Conjugate transporter (TC 3.A.1.208) subfamily.</text>
</comment>
<dbReference type="GO" id="GO:0140359">
    <property type="term" value="F:ABC-type transporter activity"/>
    <property type="evidence" value="ECO:0007669"/>
    <property type="project" value="InterPro"/>
</dbReference>
<dbReference type="GO" id="GO:0005886">
    <property type="term" value="C:plasma membrane"/>
    <property type="evidence" value="ECO:0007669"/>
    <property type="project" value="UniProtKB-SubCell"/>
</dbReference>
<feature type="domain" description="ABC transmembrane type-1" evidence="12">
    <location>
        <begin position="915"/>
        <end position="1193"/>
    </location>
</feature>
<gene>
    <name evidence="13" type="ORF">PCAMFM013_S003g000073</name>
</gene>
<dbReference type="PROSITE" id="PS50929">
    <property type="entry name" value="ABC_TM1F"/>
    <property type="match status" value="2"/>
</dbReference>
<evidence type="ECO:0000256" key="9">
    <source>
        <dbReference type="ARBA" id="ARBA00023136"/>
    </source>
</evidence>
<feature type="transmembrane region" description="Helical" evidence="10">
    <location>
        <begin position="951"/>
        <end position="976"/>
    </location>
</feature>
<evidence type="ECO:0000256" key="10">
    <source>
        <dbReference type="SAM" id="Phobius"/>
    </source>
</evidence>
<feature type="transmembrane region" description="Helical" evidence="10">
    <location>
        <begin position="132"/>
        <end position="151"/>
    </location>
</feature>
<feature type="transmembrane region" description="Helical" evidence="10">
    <location>
        <begin position="200"/>
        <end position="221"/>
    </location>
</feature>
<evidence type="ECO:0000256" key="7">
    <source>
        <dbReference type="ARBA" id="ARBA00022840"/>
    </source>
</evidence>
<accession>A0A0G4NYX8</accession>
<dbReference type="InterPro" id="IPR056227">
    <property type="entry name" value="TMD0_ABC"/>
</dbReference>
<dbReference type="Pfam" id="PF24357">
    <property type="entry name" value="TMD0_ABC"/>
    <property type="match status" value="1"/>
</dbReference>
<keyword evidence="4" id="KW-1003">Cell membrane</keyword>
<dbReference type="PANTHER" id="PTHR24223">
    <property type="entry name" value="ATP-BINDING CASSETTE SUB-FAMILY C"/>
    <property type="match status" value="1"/>
</dbReference>
<feature type="transmembrane region" description="Helical" evidence="10">
    <location>
        <begin position="101"/>
        <end position="120"/>
    </location>
</feature>
<reference evidence="13 14" key="1">
    <citation type="journal article" date="2014" name="Nat. Commun.">
        <title>Multiple recent horizontal transfers of a large genomic region in cheese making fungi.</title>
        <authorList>
            <person name="Cheeseman K."/>
            <person name="Ropars J."/>
            <person name="Renault P."/>
            <person name="Dupont J."/>
            <person name="Gouzy J."/>
            <person name="Branca A."/>
            <person name="Abraham A.L."/>
            <person name="Ceppi M."/>
            <person name="Conseiller E."/>
            <person name="Debuchy R."/>
            <person name="Malagnac F."/>
            <person name="Goarin A."/>
            <person name="Silar P."/>
            <person name="Lacoste S."/>
            <person name="Sallet E."/>
            <person name="Bensimon A."/>
            <person name="Giraud T."/>
            <person name="Brygoo Y."/>
        </authorList>
    </citation>
    <scope>NUCLEOTIDE SEQUENCE [LARGE SCALE GENOMIC DNA]</scope>
    <source>
        <strain evidence="14">FM 013</strain>
    </source>
</reference>
<feature type="transmembrane region" description="Helical" evidence="10">
    <location>
        <begin position="306"/>
        <end position="328"/>
    </location>
</feature>
<dbReference type="GO" id="GO:0016887">
    <property type="term" value="F:ATP hydrolysis activity"/>
    <property type="evidence" value="ECO:0007669"/>
    <property type="project" value="InterPro"/>
</dbReference>
<feature type="domain" description="ABC transporter" evidence="11">
    <location>
        <begin position="624"/>
        <end position="850"/>
    </location>
</feature>
<feature type="transmembrane region" description="Helical" evidence="10">
    <location>
        <begin position="1050"/>
        <end position="1067"/>
    </location>
</feature>
<keyword evidence="6" id="KW-0547">Nucleotide-binding</keyword>
<dbReference type="GO" id="GO:0005524">
    <property type="term" value="F:ATP binding"/>
    <property type="evidence" value="ECO:0007669"/>
    <property type="project" value="UniProtKB-KW"/>
</dbReference>
<evidence type="ECO:0000256" key="2">
    <source>
        <dbReference type="ARBA" id="ARBA00009726"/>
    </source>
</evidence>
<organism evidence="13 14">
    <name type="scientific">Penicillium camemberti (strain FM 013)</name>
    <dbReference type="NCBI Taxonomy" id="1429867"/>
    <lineage>
        <taxon>Eukaryota</taxon>
        <taxon>Fungi</taxon>
        <taxon>Dikarya</taxon>
        <taxon>Ascomycota</taxon>
        <taxon>Pezizomycotina</taxon>
        <taxon>Eurotiomycetes</taxon>
        <taxon>Eurotiomycetidae</taxon>
        <taxon>Eurotiales</taxon>
        <taxon>Aspergillaceae</taxon>
        <taxon>Penicillium</taxon>
    </lineage>
</organism>
<dbReference type="InterPro" id="IPR017871">
    <property type="entry name" value="ABC_transporter-like_CS"/>
</dbReference>
<dbReference type="Gene3D" id="1.20.1560.10">
    <property type="entry name" value="ABC transporter type 1, transmembrane domain"/>
    <property type="match status" value="2"/>
</dbReference>
<dbReference type="SUPFAM" id="SSF90123">
    <property type="entry name" value="ABC transporter transmembrane region"/>
    <property type="match status" value="2"/>
</dbReference>
<feature type="transmembrane region" description="Helical" evidence="10">
    <location>
        <begin position="72"/>
        <end position="89"/>
    </location>
</feature>
<evidence type="ECO:0000313" key="14">
    <source>
        <dbReference type="Proteomes" id="UP000053732"/>
    </source>
</evidence>
<keyword evidence="3" id="KW-0813">Transport</keyword>
<evidence type="ECO:0000313" key="13">
    <source>
        <dbReference type="EMBL" id="CRL19282.1"/>
    </source>
</evidence>
<keyword evidence="8 10" id="KW-1133">Transmembrane helix</keyword>
<evidence type="ECO:0000256" key="1">
    <source>
        <dbReference type="ARBA" id="ARBA00004651"/>
    </source>
</evidence>
<dbReference type="InterPro" id="IPR044726">
    <property type="entry name" value="ABCC_6TM_D2"/>
</dbReference>
<dbReference type="Gene3D" id="3.40.50.300">
    <property type="entry name" value="P-loop containing nucleotide triphosphate hydrolases"/>
    <property type="match status" value="2"/>
</dbReference>
<dbReference type="FunFam" id="1.20.1560.10:FF:000055">
    <property type="entry name" value="ABC multidrug transporter (Eurofung)"/>
    <property type="match status" value="1"/>
</dbReference>
<dbReference type="InterPro" id="IPR050173">
    <property type="entry name" value="ABC_transporter_C-like"/>
</dbReference>
<evidence type="ECO:0000256" key="8">
    <source>
        <dbReference type="ARBA" id="ARBA00022989"/>
    </source>
</evidence>
<keyword evidence="14" id="KW-1185">Reference proteome</keyword>
<evidence type="ECO:0000256" key="5">
    <source>
        <dbReference type="ARBA" id="ARBA00022692"/>
    </source>
</evidence>
<feature type="transmembrane region" description="Helical" evidence="10">
    <location>
        <begin position="30"/>
        <end position="52"/>
    </location>
</feature>
<dbReference type="SUPFAM" id="SSF52540">
    <property type="entry name" value="P-loop containing nucleoside triphosphate hydrolases"/>
    <property type="match status" value="2"/>
</dbReference>
<feature type="transmembrane region" description="Helical" evidence="10">
    <location>
        <begin position="1166"/>
        <end position="1185"/>
    </location>
</feature>
<feature type="transmembrane region" description="Helical" evidence="10">
    <location>
        <begin position="407"/>
        <end position="428"/>
    </location>
</feature>
<dbReference type="FunFam" id="1.20.1560.10:FF:000066">
    <property type="entry name" value="ABC multidrug transporter (Eurofung)"/>
    <property type="match status" value="1"/>
</dbReference>
<dbReference type="Pfam" id="PF00664">
    <property type="entry name" value="ABC_membrane"/>
    <property type="match status" value="2"/>
</dbReference>
<keyword evidence="7" id="KW-0067">ATP-binding</keyword>
<dbReference type="InterPro" id="IPR011527">
    <property type="entry name" value="ABC1_TM_dom"/>
</dbReference>
<feature type="domain" description="ABC transmembrane type-1" evidence="12">
    <location>
        <begin position="277"/>
        <end position="551"/>
    </location>
</feature>
<dbReference type="InterPro" id="IPR036640">
    <property type="entry name" value="ABC1_TM_sf"/>
</dbReference>
<evidence type="ECO:0000259" key="12">
    <source>
        <dbReference type="PROSITE" id="PS50929"/>
    </source>
</evidence>
<name>A0A0G4NYX8_PENC3</name>
<keyword evidence="9 10" id="KW-0472">Membrane</keyword>
<comment type="subcellular location">
    <subcellularLocation>
        <location evidence="1">Cell membrane</location>
        <topology evidence="1">Multi-pass membrane protein</topology>
    </subcellularLocation>
</comment>
<sequence length="1462" mass="161893">MASNSTLFEAGLDVFGPQAPGPNQFDFSPLFEYTILSILPSALLLVLIPFRLWSLYGQSHKVSRSFLQSNKLFLLVVFTSLQAAVLILYATNSGVRSRTSLAATALVLADALGLCWLSHIEHVRSVRPSSLINTYLMVTLLFDIAHTRTLWMQAAPQHIATVFTVTVAVKVALTIIEAIEKRNILLGPYRDVHPEVTSGIYSRALFWWLNALLTIGFRRIIHTDDLFPVEEEMKSTVLRQRAEQNWAKPTKSRSHALFWSTLNVTRRQLLLCVFPRLCLIAFRYTQPFLLSRTTEFVTSQTDAKSIGWGLTGAFGIVFLGTAIANGVYTHMTFRFATVVRGTLVSMICAKTLDLSITSLDESAAVTLMSNDTETICGGFQNLHEIWAVPLELGIAMWLLYRELGLSFLGPAVVAIVSTLCIIQISNYIGKAQKRWNEGIQTRIDVTTTILGSMKAVKMLGFTPIVFETVQNLRVTELKVSTLFRRLLSASVFFTNNMRVLAPFVTFLVFALIQDYEKLNFTSATAFTGLSLVGMLSNPVNTMLRTIPTLKAALACFDRIEKFLESPSRKLIFIPLEDTFKASGQGVKNTEQNITTIHSQGSNQENLVNVKLSSRKQRDPSPTIIEVRNVGFSWTEDTPIITDVSFSVVRKGFVFIIGPVGCGKSTLLKGLMSETPFSQGTVHRDSCTSAFADQKPWIQNTTIRQNIIGPSLLNAAWYEEVIVACALDHDIAMMPDLHDTIVGSGGISLSGGQKQRVALARMLYAKSELMIIDDGFSGLDPETEEIVFTRLFGKSGLLRQLETTVLLVTNAVHRLPYADHIIALDATGRITEQGSLHELRGAGGYVEGLEAGHKYESDSDVIGISAKEISVESPNSGAEQKKKAEQDELNRPIGEWSTYKYYFASIGWRRALLSLFLVSFSGVAVKLTELVVSLWTKAYAISGDEVNPLYLGLYGMIAGIGAIFWNVSVYHFFLYVVPGSAEKLHAGLLKSVMDAPLSFFTSTDTGVTTNRNRFSQDMSIVDKELPFTLIDLVVSMIQTIMGAILMCIATGYFAFALPPVVAIVWVIQKFYLRTSRQVRLLDLEAKSPLYTHFIESLSGLVTIRAFGWSEDFIDQSLRALDNSQQAYYLLFCIQRWLSIVLDVMVAVLAILLMVLIVELRQSVGAEYASLALLNIMSFSASLTWIVRQWTALETSIGAVSRLKTFTSTTPTENLEDERESVPENWPDRGGIVLKGVSASYSVAGVLILKDINMDIKPGEKIGVCGRTGSGKSSLIMTLLRLLEVSPESSILIDGVDITKIPRQTIRAGINAIPQDAFIMKRTIRLSASPLEKHSDAEIIDALSKVRLWSLIESKGGLDVDLDAEFFSPGQKQLFCLARALLRKGKIVVMDEVSSSIDLATDKVIQEVIRQEFEGATIISIAHRLDSILDFDRIAVLSDGQLVEFDNPQVLLNRPTAFRDLYNL</sequence>